<dbReference type="AlphaFoldDB" id="A0A0F8YM54"/>
<name>A0A0F8YM54_9ZZZZ</name>
<sequence length="61" mass="7298">GEDRPQECKDYDCKDYIFYSTTGYVDGEWKTVGLHEVHKDKRDKKFVEEYNDVFRKVKDGS</sequence>
<dbReference type="EMBL" id="LAZR01052671">
    <property type="protein sequence ID" value="KKK82442.1"/>
    <property type="molecule type" value="Genomic_DNA"/>
</dbReference>
<protein>
    <submittedName>
        <fullName evidence="1">Uncharacterized protein</fullName>
    </submittedName>
</protein>
<comment type="caution">
    <text evidence="1">The sequence shown here is derived from an EMBL/GenBank/DDBJ whole genome shotgun (WGS) entry which is preliminary data.</text>
</comment>
<proteinExistence type="predicted"/>
<evidence type="ECO:0000313" key="1">
    <source>
        <dbReference type="EMBL" id="KKK82442.1"/>
    </source>
</evidence>
<gene>
    <name evidence="1" type="ORF">LCGC14_2803330</name>
</gene>
<organism evidence="1">
    <name type="scientific">marine sediment metagenome</name>
    <dbReference type="NCBI Taxonomy" id="412755"/>
    <lineage>
        <taxon>unclassified sequences</taxon>
        <taxon>metagenomes</taxon>
        <taxon>ecological metagenomes</taxon>
    </lineage>
</organism>
<reference evidence="1" key="1">
    <citation type="journal article" date="2015" name="Nature">
        <title>Complex archaea that bridge the gap between prokaryotes and eukaryotes.</title>
        <authorList>
            <person name="Spang A."/>
            <person name="Saw J.H."/>
            <person name="Jorgensen S.L."/>
            <person name="Zaremba-Niedzwiedzka K."/>
            <person name="Martijn J."/>
            <person name="Lind A.E."/>
            <person name="van Eijk R."/>
            <person name="Schleper C."/>
            <person name="Guy L."/>
            <person name="Ettema T.J."/>
        </authorList>
    </citation>
    <scope>NUCLEOTIDE SEQUENCE</scope>
</reference>
<accession>A0A0F8YM54</accession>
<feature type="non-terminal residue" evidence="1">
    <location>
        <position position="1"/>
    </location>
</feature>